<proteinExistence type="predicted"/>
<reference evidence="1 2" key="1">
    <citation type="journal article" date="2014" name="BMC Genomics">
        <title>Comparative genomics of the major fungal agents of human and animal Sporotrichosis: Sporothrix schenckii and Sporothrix brasiliensis.</title>
        <authorList>
            <person name="Teixeira M.M."/>
            <person name="de Almeida L.G."/>
            <person name="Kubitschek-Barreira P."/>
            <person name="Alves F.L."/>
            <person name="Kioshima E.S."/>
            <person name="Abadio A.K."/>
            <person name="Fernandes L."/>
            <person name="Derengowski L.S."/>
            <person name="Ferreira K.S."/>
            <person name="Souza R.C."/>
            <person name="Ruiz J.C."/>
            <person name="de Andrade N.C."/>
            <person name="Paes H.C."/>
            <person name="Nicola A.M."/>
            <person name="Albuquerque P."/>
            <person name="Gerber A.L."/>
            <person name="Martins V.P."/>
            <person name="Peconick L.D."/>
            <person name="Neto A.V."/>
            <person name="Chaucanez C.B."/>
            <person name="Silva P.A."/>
            <person name="Cunha O.L."/>
            <person name="de Oliveira F.F."/>
            <person name="dos Santos T.C."/>
            <person name="Barros A.L."/>
            <person name="Soares M.A."/>
            <person name="de Oliveira L.M."/>
            <person name="Marini M.M."/>
            <person name="Villalobos-Duno H."/>
            <person name="Cunha M.M."/>
            <person name="de Hoog S."/>
            <person name="da Silveira J.F."/>
            <person name="Henrissat B."/>
            <person name="Nino-Vega G.A."/>
            <person name="Cisalpino P.S."/>
            <person name="Mora-Montes H.M."/>
            <person name="Almeida S.R."/>
            <person name="Stajich J.E."/>
            <person name="Lopes-Bezerra L.M."/>
            <person name="Vasconcelos A.T."/>
            <person name="Felipe M.S."/>
        </authorList>
    </citation>
    <scope>NUCLEOTIDE SEQUENCE [LARGE SCALE GENOMIC DNA]</scope>
    <source>
        <strain evidence="1 2">1099-18</strain>
    </source>
</reference>
<dbReference type="GO" id="GO:0046933">
    <property type="term" value="F:proton-transporting ATP synthase activity, rotational mechanism"/>
    <property type="evidence" value="ECO:0007669"/>
    <property type="project" value="TreeGrafter"/>
</dbReference>
<comment type="caution">
    <text evidence="1">The sequence shown here is derived from an EMBL/GenBank/DDBJ whole genome shotgun (WGS) entry which is preliminary data.</text>
</comment>
<sequence>MSYITRRALSTLIPPKVASPKENARLFAQLTTTAATINLALRYSTTHIIPSVMWQNGGIVSRSACTLTAKTDTAAPSTIWRRPRTAQPNNVIERCETTRSSDAIGAAPDAVRMQRVVSFYEKLPRGPAPEVKAKGLLGRYQAKHFGKNPTVKPIIQAVALLIVIGYAQQYYFHLRVYLPTLRRATATIGQWPTSTLFA</sequence>
<accession>A0A0F2MGD4</accession>
<dbReference type="KEGG" id="ssck:SPSK_07859"/>
<evidence type="ECO:0000313" key="1">
    <source>
        <dbReference type="EMBL" id="KJR87915.1"/>
    </source>
</evidence>
<dbReference type="PANTHER" id="PTHR28161">
    <property type="entry name" value="ATP SYNTHASE SUBUNIT F, MITOCHONDRIAL"/>
    <property type="match status" value="1"/>
</dbReference>
<dbReference type="GeneID" id="27669789"/>
<dbReference type="RefSeq" id="XP_016590591.1">
    <property type="nucleotide sequence ID" value="XM_016734512.1"/>
</dbReference>
<evidence type="ECO:0000313" key="2">
    <source>
        <dbReference type="Proteomes" id="UP000033710"/>
    </source>
</evidence>
<dbReference type="VEuPathDB" id="FungiDB:SPSK_07859"/>
<dbReference type="AlphaFoldDB" id="A0A0F2MGD4"/>
<dbReference type="InterPro" id="IPR019727">
    <property type="entry name" value="ATP_synth_F0_fsu_mt_fun"/>
</dbReference>
<reference evidence="1 2" key="2">
    <citation type="journal article" date="2015" name="Eukaryot. Cell">
        <title>Asexual propagation of a virulent clone complex in a human and feline outbreak of sporotrichosis.</title>
        <authorList>
            <person name="Teixeira Mde M."/>
            <person name="Rodrigues A.M."/>
            <person name="Tsui C.K."/>
            <person name="de Almeida L.G."/>
            <person name="Van Diepeningen A.D."/>
            <person name="van den Ende B.G."/>
            <person name="Fernandes G.F."/>
            <person name="Kano R."/>
            <person name="Hamelin R.C."/>
            <person name="Lopes-Bezerra L.M."/>
            <person name="Vasconcelos A.T."/>
            <person name="de Hoog S."/>
            <person name="de Camargo Z.P."/>
            <person name="Felipe M.S."/>
        </authorList>
    </citation>
    <scope>NUCLEOTIDE SEQUENCE [LARGE SCALE GENOMIC DNA]</scope>
    <source>
        <strain evidence="1 2">1099-18</strain>
    </source>
</reference>
<organism evidence="1 2">
    <name type="scientific">Sporothrix schenckii 1099-18</name>
    <dbReference type="NCBI Taxonomy" id="1397361"/>
    <lineage>
        <taxon>Eukaryota</taxon>
        <taxon>Fungi</taxon>
        <taxon>Dikarya</taxon>
        <taxon>Ascomycota</taxon>
        <taxon>Pezizomycotina</taxon>
        <taxon>Sordariomycetes</taxon>
        <taxon>Sordariomycetidae</taxon>
        <taxon>Ophiostomatales</taxon>
        <taxon>Ophiostomataceae</taxon>
        <taxon>Sporothrix</taxon>
    </lineage>
</organism>
<dbReference type="EMBL" id="AXCR01000004">
    <property type="protein sequence ID" value="KJR87915.1"/>
    <property type="molecule type" value="Genomic_DNA"/>
</dbReference>
<dbReference type="Pfam" id="PF10791">
    <property type="entry name" value="F1F0-ATPsyn_F"/>
    <property type="match status" value="1"/>
</dbReference>
<dbReference type="PANTHER" id="PTHR28161:SF1">
    <property type="entry name" value="ATP SYNTHASE SUBUNIT F, MITOCHONDRIAL"/>
    <property type="match status" value="1"/>
</dbReference>
<protein>
    <submittedName>
        <fullName evidence="1">Uncharacterized protein</fullName>
    </submittedName>
</protein>
<name>A0A0F2MGD4_SPOSC</name>
<dbReference type="OrthoDB" id="5561579at2759"/>
<dbReference type="Proteomes" id="UP000033710">
    <property type="component" value="Unassembled WGS sequence"/>
</dbReference>
<gene>
    <name evidence="1" type="ORF">SPSK_07859</name>
</gene>